<gene>
    <name evidence="2" type="ORF">Bpfe_012420</name>
</gene>
<protein>
    <submittedName>
        <fullName evidence="2">Protein ccsmst1 isoform X2</fullName>
    </submittedName>
</protein>
<dbReference type="EMBL" id="JASAOG010000050">
    <property type="protein sequence ID" value="KAK0058096.1"/>
    <property type="molecule type" value="Genomic_DNA"/>
</dbReference>
<dbReference type="AlphaFoldDB" id="A0AAD8BPC5"/>
<keyword evidence="3" id="KW-1185">Reference proteome</keyword>
<evidence type="ECO:0000256" key="1">
    <source>
        <dbReference type="SAM" id="Phobius"/>
    </source>
</evidence>
<evidence type="ECO:0000313" key="2">
    <source>
        <dbReference type="EMBL" id="KAK0058096.1"/>
    </source>
</evidence>
<reference evidence="2" key="1">
    <citation type="journal article" date="2023" name="PLoS Negl. Trop. Dis.">
        <title>A genome sequence for Biomphalaria pfeifferi, the major vector snail for the human-infecting parasite Schistosoma mansoni.</title>
        <authorList>
            <person name="Bu L."/>
            <person name="Lu L."/>
            <person name="Laidemitt M.R."/>
            <person name="Zhang S.M."/>
            <person name="Mutuku M."/>
            <person name="Mkoji G."/>
            <person name="Steinauer M."/>
            <person name="Loker E.S."/>
        </authorList>
    </citation>
    <scope>NUCLEOTIDE SEQUENCE</scope>
    <source>
        <strain evidence="2">KasaAsao</strain>
    </source>
</reference>
<evidence type="ECO:0000313" key="3">
    <source>
        <dbReference type="Proteomes" id="UP001233172"/>
    </source>
</evidence>
<organism evidence="2 3">
    <name type="scientific">Biomphalaria pfeifferi</name>
    <name type="common">Bloodfluke planorb</name>
    <name type="synonym">Freshwater snail</name>
    <dbReference type="NCBI Taxonomy" id="112525"/>
    <lineage>
        <taxon>Eukaryota</taxon>
        <taxon>Metazoa</taxon>
        <taxon>Spiralia</taxon>
        <taxon>Lophotrochozoa</taxon>
        <taxon>Mollusca</taxon>
        <taxon>Gastropoda</taxon>
        <taxon>Heterobranchia</taxon>
        <taxon>Euthyneura</taxon>
        <taxon>Panpulmonata</taxon>
        <taxon>Hygrophila</taxon>
        <taxon>Lymnaeoidea</taxon>
        <taxon>Planorbidae</taxon>
        <taxon>Biomphalaria</taxon>
    </lineage>
</organism>
<dbReference type="InterPro" id="IPR029160">
    <property type="entry name" value="UQCC4"/>
</dbReference>
<keyword evidence="1" id="KW-0472">Membrane</keyword>
<feature type="transmembrane region" description="Helical" evidence="1">
    <location>
        <begin position="76"/>
        <end position="93"/>
    </location>
</feature>
<dbReference type="Pfam" id="PF15013">
    <property type="entry name" value="CCSMST1"/>
    <property type="match status" value="1"/>
</dbReference>
<reference evidence="2" key="2">
    <citation type="submission" date="2023-04" db="EMBL/GenBank/DDBJ databases">
        <authorList>
            <person name="Bu L."/>
            <person name="Lu L."/>
            <person name="Laidemitt M.R."/>
            <person name="Zhang S.M."/>
            <person name="Mutuku M."/>
            <person name="Mkoji G."/>
            <person name="Steinauer M."/>
            <person name="Loker E.S."/>
        </authorList>
    </citation>
    <scope>NUCLEOTIDE SEQUENCE</scope>
    <source>
        <strain evidence="2">KasaAsao</strain>
        <tissue evidence="2">Whole Snail</tissue>
    </source>
</reference>
<comment type="caution">
    <text evidence="2">The sequence shown here is derived from an EMBL/GenBank/DDBJ whole genome shotgun (WGS) entry which is preliminary data.</text>
</comment>
<sequence length="117" mass="13908">MDVIFMHFYRSNNIRTQIVRCSRALLVNRVSLRLQKQNVNTTAQQYDKDQSKPYKFTTSPANTPVIMHRDKNEYEPIIVACSLAVFLIYFLYWREENDLDELMFKSVPQLDIAEKKN</sequence>
<keyword evidence="1" id="KW-1133">Transmembrane helix</keyword>
<proteinExistence type="predicted"/>
<accession>A0AAD8BPC5</accession>
<dbReference type="Proteomes" id="UP001233172">
    <property type="component" value="Unassembled WGS sequence"/>
</dbReference>
<name>A0AAD8BPC5_BIOPF</name>
<keyword evidence="1" id="KW-0812">Transmembrane</keyword>